<feature type="domain" description="Large ribosomal subunit protein uL11 C-terminal" evidence="10">
    <location>
        <begin position="71"/>
        <end position="139"/>
    </location>
</feature>
<dbReference type="SMART" id="SM00649">
    <property type="entry name" value="RL11"/>
    <property type="match status" value="1"/>
</dbReference>
<dbReference type="FunFam" id="1.10.10.250:FF:000001">
    <property type="entry name" value="50S ribosomal protein L11"/>
    <property type="match status" value="1"/>
</dbReference>
<dbReference type="InterPro" id="IPR000911">
    <property type="entry name" value="Ribosomal_uL11"/>
</dbReference>
<keyword evidence="4 7" id="KW-0694">RNA-binding</keyword>
<dbReference type="PANTHER" id="PTHR11661">
    <property type="entry name" value="60S RIBOSOMAL PROTEIN L12"/>
    <property type="match status" value="1"/>
</dbReference>
<keyword evidence="5 7" id="KW-0689">Ribosomal protein</keyword>
<evidence type="ECO:0000256" key="5">
    <source>
        <dbReference type="ARBA" id="ARBA00022980"/>
    </source>
</evidence>
<evidence type="ECO:0000256" key="6">
    <source>
        <dbReference type="ARBA" id="ARBA00023274"/>
    </source>
</evidence>
<dbReference type="InterPro" id="IPR006519">
    <property type="entry name" value="Ribosomal_uL11_bac-typ"/>
</dbReference>
<comment type="subunit">
    <text evidence="7">Part of the ribosomal stalk of the 50S ribosomal subunit. Interacts with L10 and the large rRNA to form the base of the stalk. L10 forms an elongated spine to which L12 dimers bind in a sequential fashion forming a multimeric L10(L12)X complex.</text>
</comment>
<comment type="function">
    <text evidence="7 9">Forms part of the ribosomal stalk which helps the ribosome interact with GTP-bound translation factors.</text>
</comment>
<comment type="caution">
    <text evidence="12">The sequence shown here is derived from an EMBL/GenBank/DDBJ whole genome shotgun (WGS) entry which is preliminary data.</text>
</comment>
<dbReference type="Pfam" id="PF00298">
    <property type="entry name" value="Ribosomal_L11"/>
    <property type="match status" value="1"/>
</dbReference>
<gene>
    <name evidence="7" type="primary">rplK</name>
    <name evidence="12" type="ORF">A3I42_04270</name>
</gene>
<dbReference type="Gene3D" id="3.30.1550.10">
    <property type="entry name" value="Ribosomal protein L11/L12, N-terminal domain"/>
    <property type="match status" value="1"/>
</dbReference>
<reference evidence="12 13" key="1">
    <citation type="journal article" date="2016" name="Nat. Commun.">
        <title>Thousands of microbial genomes shed light on interconnected biogeochemical processes in an aquifer system.</title>
        <authorList>
            <person name="Anantharaman K."/>
            <person name="Brown C.T."/>
            <person name="Hug L.A."/>
            <person name="Sharon I."/>
            <person name="Castelle C.J."/>
            <person name="Probst A.J."/>
            <person name="Thomas B.C."/>
            <person name="Singh A."/>
            <person name="Wilkins M.J."/>
            <person name="Karaoz U."/>
            <person name="Brodie E.L."/>
            <person name="Williams K.H."/>
            <person name="Hubbard S.S."/>
            <person name="Banfield J.F."/>
        </authorList>
    </citation>
    <scope>NUCLEOTIDE SEQUENCE [LARGE SCALE GENOMIC DNA]</scope>
</reference>
<dbReference type="GO" id="GO:0022625">
    <property type="term" value="C:cytosolic large ribosomal subunit"/>
    <property type="evidence" value="ECO:0007669"/>
    <property type="project" value="TreeGrafter"/>
</dbReference>
<evidence type="ECO:0000259" key="10">
    <source>
        <dbReference type="Pfam" id="PF00298"/>
    </source>
</evidence>
<name>A0A1F7VAP5_9BACT</name>
<keyword evidence="6 7" id="KW-0687">Ribonucleoprotein</keyword>
<evidence type="ECO:0000256" key="1">
    <source>
        <dbReference type="ARBA" id="ARBA00010537"/>
    </source>
</evidence>
<dbReference type="Proteomes" id="UP000178264">
    <property type="component" value="Unassembled WGS sequence"/>
</dbReference>
<evidence type="ECO:0000256" key="2">
    <source>
        <dbReference type="ARBA" id="ARBA00022481"/>
    </source>
</evidence>
<accession>A0A1F7VAP5</accession>
<dbReference type="Pfam" id="PF03946">
    <property type="entry name" value="Ribosomal_L11_N"/>
    <property type="match status" value="1"/>
</dbReference>
<dbReference type="AlphaFoldDB" id="A0A1F7VAP5"/>
<evidence type="ECO:0000313" key="13">
    <source>
        <dbReference type="Proteomes" id="UP000178264"/>
    </source>
</evidence>
<dbReference type="PANTHER" id="PTHR11661:SF1">
    <property type="entry name" value="LARGE RIBOSOMAL SUBUNIT PROTEIN UL11M"/>
    <property type="match status" value="1"/>
</dbReference>
<evidence type="ECO:0000313" key="12">
    <source>
        <dbReference type="EMBL" id="OGL87619.1"/>
    </source>
</evidence>
<dbReference type="NCBIfam" id="TIGR01632">
    <property type="entry name" value="L11_bact"/>
    <property type="match status" value="1"/>
</dbReference>
<organism evidence="12 13">
    <name type="scientific">Candidatus Uhrbacteria bacterium RIFCSPLOWO2_02_FULL_49_11</name>
    <dbReference type="NCBI Taxonomy" id="1802409"/>
    <lineage>
        <taxon>Bacteria</taxon>
        <taxon>Candidatus Uhriibacteriota</taxon>
    </lineage>
</organism>
<keyword evidence="2 7" id="KW-0488">Methylation</keyword>
<evidence type="ECO:0000256" key="4">
    <source>
        <dbReference type="ARBA" id="ARBA00022884"/>
    </source>
</evidence>
<dbReference type="SUPFAM" id="SSF54747">
    <property type="entry name" value="Ribosomal L11/L12e N-terminal domain"/>
    <property type="match status" value="1"/>
</dbReference>
<dbReference type="CDD" id="cd00349">
    <property type="entry name" value="Ribosomal_L11"/>
    <property type="match status" value="1"/>
</dbReference>
<feature type="domain" description="Large ribosomal subunit protein uL11 N-terminal" evidence="11">
    <location>
        <begin position="9"/>
        <end position="66"/>
    </location>
</feature>
<comment type="similarity">
    <text evidence="1 7 8">Belongs to the universal ribosomal protein uL11 family.</text>
</comment>
<protein>
    <recommendedName>
        <fullName evidence="7">Large ribosomal subunit protein uL11</fullName>
    </recommendedName>
</protein>
<dbReference type="HAMAP" id="MF_00736">
    <property type="entry name" value="Ribosomal_uL11"/>
    <property type="match status" value="1"/>
</dbReference>
<proteinExistence type="inferred from homology"/>
<dbReference type="InterPro" id="IPR020784">
    <property type="entry name" value="Ribosomal_uL11_N"/>
</dbReference>
<keyword evidence="3 7" id="KW-0699">rRNA-binding</keyword>
<dbReference type="PROSITE" id="PS00359">
    <property type="entry name" value="RIBOSOMAL_L11"/>
    <property type="match status" value="1"/>
</dbReference>
<dbReference type="InterPro" id="IPR020785">
    <property type="entry name" value="Ribosomal_uL11_CS"/>
</dbReference>
<dbReference type="SUPFAM" id="SSF46906">
    <property type="entry name" value="Ribosomal protein L11, C-terminal domain"/>
    <property type="match status" value="1"/>
</dbReference>
<dbReference type="GO" id="GO:0006412">
    <property type="term" value="P:translation"/>
    <property type="evidence" value="ECO:0007669"/>
    <property type="project" value="UniProtKB-UniRule"/>
</dbReference>
<dbReference type="GO" id="GO:0003735">
    <property type="term" value="F:structural constituent of ribosome"/>
    <property type="evidence" value="ECO:0007669"/>
    <property type="project" value="InterPro"/>
</dbReference>
<comment type="PTM">
    <text evidence="7 9">One or more lysine residues are methylated.</text>
</comment>
<sequence>MAKKIKTIIKLQIPGGRATPAPPVGTALGPHGLNISDFVSKFNEASKDRAGEITPVELTVYEDRTFSFILKTPPAAELLKKAAGIEKGSGKPLQEKVGKVTRAQVREIALKKMPDLNTTDIDAAMRIVEGTARQMGITIID</sequence>
<evidence type="ECO:0000256" key="7">
    <source>
        <dbReference type="HAMAP-Rule" id="MF_00736"/>
    </source>
</evidence>
<evidence type="ECO:0000256" key="3">
    <source>
        <dbReference type="ARBA" id="ARBA00022730"/>
    </source>
</evidence>
<evidence type="ECO:0000259" key="11">
    <source>
        <dbReference type="Pfam" id="PF03946"/>
    </source>
</evidence>
<dbReference type="InterPro" id="IPR020783">
    <property type="entry name" value="Ribosomal_uL11_C"/>
</dbReference>
<dbReference type="InterPro" id="IPR036796">
    <property type="entry name" value="Ribosomal_uL11_N_sf"/>
</dbReference>
<dbReference type="Gene3D" id="1.10.10.250">
    <property type="entry name" value="Ribosomal protein L11, C-terminal domain"/>
    <property type="match status" value="1"/>
</dbReference>
<evidence type="ECO:0000256" key="9">
    <source>
        <dbReference type="RuleBase" id="RU003979"/>
    </source>
</evidence>
<evidence type="ECO:0000256" key="8">
    <source>
        <dbReference type="RuleBase" id="RU003978"/>
    </source>
</evidence>
<dbReference type="GO" id="GO:0070180">
    <property type="term" value="F:large ribosomal subunit rRNA binding"/>
    <property type="evidence" value="ECO:0007669"/>
    <property type="project" value="UniProtKB-UniRule"/>
</dbReference>
<dbReference type="InterPro" id="IPR036769">
    <property type="entry name" value="Ribosomal_uL11_C_sf"/>
</dbReference>
<dbReference type="EMBL" id="MGER01000069">
    <property type="protein sequence ID" value="OGL87619.1"/>
    <property type="molecule type" value="Genomic_DNA"/>
</dbReference>